<dbReference type="Proteomes" id="UP000028561">
    <property type="component" value="Segment"/>
</dbReference>
<evidence type="ECO:0000313" key="2">
    <source>
        <dbReference type="Proteomes" id="UP000028561"/>
    </source>
</evidence>
<evidence type="ECO:0000313" key="1">
    <source>
        <dbReference type="EMBL" id="AIF72119.1"/>
    </source>
</evidence>
<protein>
    <submittedName>
        <fullName evidence="1">Uncharacterized protein</fullName>
    </submittedName>
</protein>
<name>A0A075M0H3_9CAUD</name>
<reference evidence="2" key="1">
    <citation type="submission" date="2014-09" db="EMBL/GenBank/DDBJ databases">
        <title>Genomic characterization and comparison of seven Myoviridae bacteriophage infecting Bacillus thuringiensis.</title>
        <authorList>
            <person name="Sauder A.B."/>
            <person name="McKenzie Q.R."/>
            <person name="Temple L.M."/>
            <person name="Alexis B.K."/>
            <person name="Al-Atrache Z."/>
            <person name="Lewis L.O."/>
            <person name="Loesser-Casey K.E."/>
            <person name="Mitchell K.J."/>
        </authorList>
    </citation>
    <scope>NUCLEOTIDE SEQUENCE [LARGE SCALE GENOMIC DNA]</scope>
</reference>
<proteinExistence type="predicted"/>
<dbReference type="KEGG" id="vg:20283230"/>
<dbReference type="GeneID" id="20283230"/>
<sequence>MAKTKISSPVDFEKLDTATLFQYAYLYKSRLKYGSPMIDYYTNMLELVNFEIGRRAELFEKSYK</sequence>
<accession>A0A075M0H3</accession>
<dbReference type="EMBL" id="KJ489402">
    <property type="protein sequence ID" value="AIF72119.1"/>
    <property type="molecule type" value="Genomic_DNA"/>
</dbReference>
<reference evidence="1 2" key="2">
    <citation type="journal article" date="2016" name="Virology (Lond)">
        <title>Genomic characterization and comparison of seven Myoviridae bacteriophage infecting Bacillus thuringiensis.</title>
        <authorList>
            <person name="Sauder A.B."/>
            <person name="Quinn M.R."/>
            <person name="Brouillette A."/>
            <person name="Caruso S."/>
            <person name="Cresawn S."/>
            <person name="Erill I."/>
            <person name="Lewis L."/>
            <person name="Loesser-Casey K."/>
            <person name="Pate M."/>
            <person name="Scott C."/>
            <person name="Stockwell S."/>
            <person name="Temple L."/>
        </authorList>
    </citation>
    <scope>NUCLEOTIDE SEQUENCE [LARGE SCALE GENOMIC DNA]</scope>
</reference>
<keyword evidence="2" id="KW-1185">Reference proteome</keyword>
<dbReference type="RefSeq" id="YP_009056008.1">
    <property type="nucleotide sequence ID" value="NC_024788.1"/>
</dbReference>
<organism evidence="1 2">
    <name type="scientific">Bacillus phage Riley</name>
    <dbReference type="NCBI Taxonomy" id="1486662"/>
    <lineage>
        <taxon>Viruses</taxon>
        <taxon>Duplodnaviria</taxon>
        <taxon>Heunggongvirae</taxon>
        <taxon>Uroviricota</taxon>
        <taxon>Caudoviricetes</taxon>
        <taxon>Herelleviridae</taxon>
        <taxon>Bastillevirinae</taxon>
        <taxon>Bequatrovirus</taxon>
        <taxon>Bequatrovirus riley</taxon>
    </lineage>
</organism>